<dbReference type="AlphaFoldDB" id="A0A8H5U5U9"/>
<dbReference type="GO" id="GO:0003824">
    <property type="term" value="F:catalytic activity"/>
    <property type="evidence" value="ECO:0007669"/>
    <property type="project" value="InterPro"/>
</dbReference>
<gene>
    <name evidence="2" type="ORF">FHETE_43</name>
</gene>
<dbReference type="InterPro" id="IPR052560">
    <property type="entry name" value="RdDP_mobile_element"/>
</dbReference>
<feature type="domain" description="Endonuclease/exonuclease/phosphatase" evidence="1">
    <location>
        <begin position="14"/>
        <end position="141"/>
    </location>
</feature>
<comment type="caution">
    <text evidence="2">The sequence shown here is derived from an EMBL/GenBank/DDBJ whole genome shotgun (WGS) entry which is preliminary data.</text>
</comment>
<dbReference type="SUPFAM" id="SSF56219">
    <property type="entry name" value="DNase I-like"/>
    <property type="match status" value="1"/>
</dbReference>
<evidence type="ECO:0000259" key="1">
    <source>
        <dbReference type="Pfam" id="PF14529"/>
    </source>
</evidence>
<dbReference type="Gene3D" id="3.60.10.10">
    <property type="entry name" value="Endonuclease/exonuclease/phosphatase"/>
    <property type="match status" value="1"/>
</dbReference>
<sequence>MLATLHVATEVGDLRIHSAYNPNQPTMAMTIPDMVGKTTKSGRDIVMGDFNLHDPSWAGARFRGDDSKVTAPARALRDGMANANMVLATPPGSETYKRKDGDRTIVSCVDLCFVSQSLKNCVKSCQVYEQNPWPDSDHRPIRTILDIEAIRDSSLRYLYEQTDARRFNKVLASELPPLDQLKTTDLDKEQVEHLARVVISGLQSAVDTTVPTKLANPSPSARPMDLKALEILEGDGVASTWPETIAPSGTPANLRTRRRRAERAAKKKKTVETDRHFIHKLGESTDGTWKVARLGLLRTKPRIMLNMPDLEDPSDNIYTTEAEKQQHILRALWKRIDELEYMVTVPFPTLKPDRQELFMDISMEEKEVRYLIKNLRRKKAPGTDMVANEAIKLGIDTLTPYLTIIFRHCLQLGYFPTAFKTALTVMLPKPDKESYSSAKS</sequence>
<name>A0A8H5U5U9_FUSHE</name>
<dbReference type="PANTHER" id="PTHR36688">
    <property type="entry name" value="ENDO/EXONUCLEASE/PHOSPHATASE DOMAIN-CONTAINING PROTEIN"/>
    <property type="match status" value="1"/>
</dbReference>
<dbReference type="Pfam" id="PF14529">
    <property type="entry name" value="Exo_endo_phos_2"/>
    <property type="match status" value="1"/>
</dbReference>
<reference evidence="2 3" key="1">
    <citation type="submission" date="2020-05" db="EMBL/GenBank/DDBJ databases">
        <title>Identification and distribution of gene clusters putatively required for synthesis of sphingolipid metabolism inhibitors in phylogenetically diverse species of the filamentous fungus Fusarium.</title>
        <authorList>
            <person name="Kim H.-S."/>
            <person name="Busman M."/>
            <person name="Brown D.W."/>
            <person name="Divon H."/>
            <person name="Uhlig S."/>
            <person name="Proctor R.H."/>
        </authorList>
    </citation>
    <scope>NUCLEOTIDE SEQUENCE [LARGE SCALE GENOMIC DNA]</scope>
    <source>
        <strain evidence="2 3">NRRL 20693</strain>
    </source>
</reference>
<organism evidence="2 3">
    <name type="scientific">Fusarium heterosporum</name>
    <dbReference type="NCBI Taxonomy" id="42747"/>
    <lineage>
        <taxon>Eukaryota</taxon>
        <taxon>Fungi</taxon>
        <taxon>Dikarya</taxon>
        <taxon>Ascomycota</taxon>
        <taxon>Pezizomycotina</taxon>
        <taxon>Sordariomycetes</taxon>
        <taxon>Hypocreomycetidae</taxon>
        <taxon>Hypocreales</taxon>
        <taxon>Nectriaceae</taxon>
        <taxon>Fusarium</taxon>
        <taxon>Fusarium heterosporum species complex</taxon>
    </lineage>
</organism>
<dbReference type="Proteomes" id="UP000567885">
    <property type="component" value="Unassembled WGS sequence"/>
</dbReference>
<accession>A0A8H5U5U9</accession>
<dbReference type="InterPro" id="IPR036691">
    <property type="entry name" value="Endo/exonu/phosph_ase_sf"/>
</dbReference>
<dbReference type="InterPro" id="IPR005135">
    <property type="entry name" value="Endo/exonuclease/phosphatase"/>
</dbReference>
<dbReference type="EMBL" id="JAAGWQ010000001">
    <property type="protein sequence ID" value="KAF5681254.1"/>
    <property type="molecule type" value="Genomic_DNA"/>
</dbReference>
<keyword evidence="3" id="KW-1185">Reference proteome</keyword>
<dbReference type="PANTHER" id="PTHR36688:SF2">
    <property type="entry name" value="ENDONUCLEASE_EXONUCLEASE_PHOSPHATASE DOMAIN-CONTAINING PROTEIN"/>
    <property type="match status" value="1"/>
</dbReference>
<evidence type="ECO:0000313" key="2">
    <source>
        <dbReference type="EMBL" id="KAF5681254.1"/>
    </source>
</evidence>
<evidence type="ECO:0000313" key="3">
    <source>
        <dbReference type="Proteomes" id="UP000567885"/>
    </source>
</evidence>
<proteinExistence type="predicted"/>
<protein>
    <recommendedName>
        <fullName evidence="1">Endonuclease/exonuclease/phosphatase domain-containing protein</fullName>
    </recommendedName>
</protein>
<dbReference type="OrthoDB" id="3261222at2759"/>